<accession>A0ACB5R5F4</accession>
<comment type="caution">
    <text evidence="1">The sequence shown here is derived from an EMBL/GenBank/DDBJ whole genome shotgun (WGS) entry which is preliminary data.</text>
</comment>
<gene>
    <name evidence="1" type="ORF">CBA19CS22_37735</name>
</gene>
<reference evidence="1" key="1">
    <citation type="submission" date="2021-09" db="EMBL/GenBank/DDBJ databases">
        <title>Isolation and characterization of 3-chlorobenzoate degrading bacteria from soils in Shizuoka.</title>
        <authorList>
            <person name="Ifat A."/>
            <person name="Ogawa N."/>
            <person name="Kimbara K."/>
            <person name="Moriuchi R."/>
            <person name="Dohra H."/>
            <person name="Shintani M."/>
        </authorList>
    </citation>
    <scope>NUCLEOTIDE SEQUENCE</scope>
    <source>
        <strain evidence="1">19CS2-2</strain>
    </source>
</reference>
<protein>
    <submittedName>
        <fullName evidence="1">Uncharacterized protein</fullName>
    </submittedName>
</protein>
<dbReference type="EMBL" id="BPUR01000041">
    <property type="protein sequence ID" value="GJH22411.1"/>
    <property type="molecule type" value="Genomic_DNA"/>
</dbReference>
<sequence length="278" mass="29181">MSDVSDVQNALVGLIAGWLYPSGTNQPSAVGFNVRVGAGWPTQASLDSDLAQGVAQVSVYATAIERKTTRYMQGWQPRDSFAPTITLAKAGSVVTVGGALPSPFSAQNLAVFVGNAPYSYSVQPTDTLASIAAALAAIIAQDYPGTTSAGANITLPANAAIGALRTGGTGTAVKVIKNQDRAFQITLWCSTPAQRTALANVIDPNLADLVFLAMPDGFNARIVYMDSPQQDIGEKARLFRRDFRYRVDYATTKVSDAPQVIVGDLNIVTDAGAVLKPV</sequence>
<evidence type="ECO:0000313" key="2">
    <source>
        <dbReference type="Proteomes" id="UP001055013"/>
    </source>
</evidence>
<organism evidence="1 2">
    <name type="scientific">Caballeronia novacaledonica</name>
    <dbReference type="NCBI Taxonomy" id="1544861"/>
    <lineage>
        <taxon>Bacteria</taxon>
        <taxon>Pseudomonadati</taxon>
        <taxon>Pseudomonadota</taxon>
        <taxon>Betaproteobacteria</taxon>
        <taxon>Burkholderiales</taxon>
        <taxon>Burkholderiaceae</taxon>
        <taxon>Caballeronia</taxon>
    </lineage>
</organism>
<dbReference type="Proteomes" id="UP001055013">
    <property type="component" value="Unassembled WGS sequence"/>
</dbReference>
<keyword evidence="2" id="KW-1185">Reference proteome</keyword>
<proteinExistence type="predicted"/>
<evidence type="ECO:0000313" key="1">
    <source>
        <dbReference type="EMBL" id="GJH22411.1"/>
    </source>
</evidence>
<name>A0ACB5R5F4_9BURK</name>